<dbReference type="RefSeq" id="WP_052743610.1">
    <property type="nucleotide sequence ID" value="NZ_LN829118.1"/>
</dbReference>
<dbReference type="Proteomes" id="UP000033187">
    <property type="component" value="Chromosome 1"/>
</dbReference>
<dbReference type="EMBL" id="LN829119">
    <property type="protein sequence ID" value="CPR15536.1"/>
    <property type="molecule type" value="Genomic_DNA"/>
</dbReference>
<feature type="region of interest" description="Disordered" evidence="1">
    <location>
        <begin position="53"/>
        <end position="85"/>
    </location>
</feature>
<proteinExistence type="predicted"/>
<accession>A0A0D6JBA2</accession>
<keyword evidence="2" id="KW-0732">Signal</keyword>
<evidence type="ECO:0000313" key="3">
    <source>
        <dbReference type="EMBL" id="CPR15536.1"/>
    </source>
</evidence>
<gene>
    <name evidence="3" type="ORF">YBN1229_v1_0401</name>
</gene>
<reference evidence="4" key="1">
    <citation type="submission" date="2015-02" db="EMBL/GenBank/DDBJ databases">
        <authorList>
            <person name="Chooi Y.-H."/>
        </authorList>
    </citation>
    <scope>NUCLEOTIDE SEQUENCE [LARGE SCALE GENOMIC DNA]</scope>
    <source>
        <strain evidence="4">strain Y</strain>
    </source>
</reference>
<evidence type="ECO:0000256" key="2">
    <source>
        <dbReference type="SAM" id="SignalP"/>
    </source>
</evidence>
<evidence type="ECO:0000256" key="1">
    <source>
        <dbReference type="SAM" id="MobiDB-lite"/>
    </source>
</evidence>
<dbReference type="KEGG" id="fiy:BN1229_v1_0401"/>
<organism evidence="3 4">
    <name type="scientific">Candidatus Filomicrobium marinum</name>
    <dbReference type="NCBI Taxonomy" id="1608628"/>
    <lineage>
        <taxon>Bacteria</taxon>
        <taxon>Pseudomonadati</taxon>
        <taxon>Pseudomonadota</taxon>
        <taxon>Alphaproteobacteria</taxon>
        <taxon>Hyphomicrobiales</taxon>
        <taxon>Hyphomicrobiaceae</taxon>
        <taxon>Filomicrobium</taxon>
    </lineage>
</organism>
<feature type="chain" id="PRO_5002306249" evidence="2">
    <location>
        <begin position="22"/>
        <end position="105"/>
    </location>
</feature>
<keyword evidence="4" id="KW-1185">Reference proteome</keyword>
<sequence>MMKAILPAAMLSILTLTSANAAAPQSLAPHTTPALAQDVSSTVLNKVQYKERKHYHGKRHKKGHHRYKAGSRHRHAPKHWHRHKKRPHDWHRRGCIIVGPVWFCP</sequence>
<dbReference type="AlphaFoldDB" id="A0A0D6JBA2"/>
<name>A0A0D6JBA2_9HYPH</name>
<evidence type="ECO:0000313" key="4">
    <source>
        <dbReference type="Proteomes" id="UP000033187"/>
    </source>
</evidence>
<feature type="signal peptide" evidence="2">
    <location>
        <begin position="1"/>
        <end position="21"/>
    </location>
</feature>
<dbReference type="KEGG" id="fil:BN1229_v1_0397"/>
<protein>
    <submittedName>
        <fullName evidence="3">Uncharacterized protein</fullName>
    </submittedName>
</protein>